<organism evidence="1 2">
    <name type="scientific">Sulfobacillus benefaciens</name>
    <dbReference type="NCBI Taxonomy" id="453960"/>
    <lineage>
        <taxon>Bacteria</taxon>
        <taxon>Bacillati</taxon>
        <taxon>Bacillota</taxon>
        <taxon>Clostridia</taxon>
        <taxon>Eubacteriales</taxon>
        <taxon>Clostridiales Family XVII. Incertae Sedis</taxon>
        <taxon>Sulfobacillus</taxon>
    </lineage>
</organism>
<proteinExistence type="predicted"/>
<reference evidence="1 2" key="1">
    <citation type="journal article" date="2014" name="BMC Genomics">
        <title>Comparison of environmental and isolate Sulfobacillus genomes reveals diverse carbon, sulfur, nitrogen, and hydrogen metabolisms.</title>
        <authorList>
            <person name="Justice N.B."/>
            <person name="Norman A."/>
            <person name="Brown C.T."/>
            <person name="Singh A."/>
            <person name="Thomas B.C."/>
            <person name="Banfield J.F."/>
        </authorList>
    </citation>
    <scope>NUCLEOTIDE SEQUENCE [LARGE SCALE GENOMIC DNA]</scope>
    <source>
        <strain evidence="1">AMDSBA1</strain>
    </source>
</reference>
<evidence type="ECO:0000313" key="1">
    <source>
        <dbReference type="EMBL" id="PSR27126.1"/>
    </source>
</evidence>
<name>A0A2T2WY38_9FIRM</name>
<protein>
    <submittedName>
        <fullName evidence="1">Uncharacterized protein</fullName>
    </submittedName>
</protein>
<gene>
    <name evidence="1" type="ORF">C7B43_12410</name>
</gene>
<comment type="caution">
    <text evidence="1">The sequence shown here is derived from an EMBL/GenBank/DDBJ whole genome shotgun (WGS) entry which is preliminary data.</text>
</comment>
<dbReference type="Proteomes" id="UP000242699">
    <property type="component" value="Unassembled WGS sequence"/>
</dbReference>
<dbReference type="EMBL" id="PXYT01000029">
    <property type="protein sequence ID" value="PSR27126.1"/>
    <property type="molecule type" value="Genomic_DNA"/>
</dbReference>
<sequence>MIGQAILRRQAECLADQIPGEEGSITLCLILAITSQSPHGRDLWEKFLAVGKKLNNLHGKNWVFAFVFMVGNSLARPQTHPQKRLVVFWQPSIRLDSIEDGSLFSIRNIDK</sequence>
<accession>A0A2T2WY38</accession>
<evidence type="ECO:0000313" key="2">
    <source>
        <dbReference type="Proteomes" id="UP000242699"/>
    </source>
</evidence>
<dbReference type="AlphaFoldDB" id="A0A2T2WY38"/>